<keyword evidence="7" id="KW-0472">Membrane</keyword>
<feature type="transmembrane region" description="Helical" evidence="7">
    <location>
        <begin position="6"/>
        <end position="27"/>
    </location>
</feature>
<accession>A0A7W8G0B8</accession>
<dbReference type="EMBL" id="JACHHP010000001">
    <property type="protein sequence ID" value="MBB5206600.1"/>
    <property type="molecule type" value="Genomic_DNA"/>
</dbReference>
<evidence type="ECO:0000256" key="1">
    <source>
        <dbReference type="ARBA" id="ARBA00003416"/>
    </source>
</evidence>
<evidence type="ECO:0000256" key="4">
    <source>
        <dbReference type="ARBA" id="ARBA00023172"/>
    </source>
</evidence>
<comment type="caution">
    <text evidence="8">The sequence shown here is derived from an EMBL/GenBank/DDBJ whole genome shotgun (WGS) entry which is preliminary data.</text>
</comment>
<evidence type="ECO:0000313" key="8">
    <source>
        <dbReference type="EMBL" id="MBB5206600.1"/>
    </source>
</evidence>
<dbReference type="AlphaFoldDB" id="A0A7W8G0B8"/>
<keyword evidence="3 5" id="KW-0175">Coiled coil</keyword>
<name>A0A7W8G0B8_9GAMM</name>
<sequence>MLETPVTLILVALAAVLLGIVLARLLLVPRAHARGREAREPELVALARDLQSTQAQRNDLAARLEAADQTIHTLRQRADALADERAGLAAQAERVTGLERQLAALTEELRISREQRSQAKSLAADLAARLEEQKSATDARLREFDVRLKAEIGNLATTLLEEKSRAFGERSEKQLGGLLAPLREQLQQFSQTIANTNVEIHSLKQLNRQITAEAANLTRALKGDSRTQGAWGELVLERVLEMSGLQQGRGYELQMVFQDEEGGRPRPDVVVRLPDAKDLVIDAKVSLIAWDRACAAPDDAERAMAMKAHVESLKRHIDGLGKRDYTRVEGLRTVDFVLMFVPVEAAWIEALRIDDGLYAHALKSNIALVSPSTLLATLRTVAHLWKLEDRNVNAQEIARQAGALHDSFVLLESELDAVGEQLARAARSHENAVKRISTGKGNLLGRVDKLRTLGASARKQLSDRRLESEDEGPPAADPVADGSPPDPAQGN</sequence>
<keyword evidence="4" id="KW-0233">DNA recombination</keyword>
<evidence type="ECO:0000256" key="2">
    <source>
        <dbReference type="ARBA" id="ARBA00009840"/>
    </source>
</evidence>
<reference evidence="8 9" key="1">
    <citation type="submission" date="2020-08" db="EMBL/GenBank/DDBJ databases">
        <title>Genomic Encyclopedia of Type Strains, Phase IV (KMG-IV): sequencing the most valuable type-strain genomes for metagenomic binning, comparative biology and taxonomic classification.</title>
        <authorList>
            <person name="Goeker M."/>
        </authorList>
    </citation>
    <scope>NUCLEOTIDE SEQUENCE [LARGE SCALE GENOMIC DNA]</scope>
    <source>
        <strain evidence="8 9">DSM 24163</strain>
    </source>
</reference>
<gene>
    <name evidence="8" type="ORF">HNQ52_000116</name>
</gene>
<dbReference type="InterPro" id="IPR003798">
    <property type="entry name" value="DNA_recombination_RmuC"/>
</dbReference>
<dbReference type="PANTHER" id="PTHR30563:SF0">
    <property type="entry name" value="DNA RECOMBINATION PROTEIN RMUC"/>
    <property type="match status" value="1"/>
</dbReference>
<dbReference type="PANTHER" id="PTHR30563">
    <property type="entry name" value="DNA RECOMBINATION PROTEIN RMUC"/>
    <property type="match status" value="1"/>
</dbReference>
<comment type="similarity">
    <text evidence="2">Belongs to the RmuC family.</text>
</comment>
<evidence type="ECO:0000256" key="7">
    <source>
        <dbReference type="SAM" id="Phobius"/>
    </source>
</evidence>
<protein>
    <submittedName>
        <fullName evidence="8">DNA recombination protein RmuC</fullName>
    </submittedName>
</protein>
<evidence type="ECO:0000256" key="3">
    <source>
        <dbReference type="ARBA" id="ARBA00023054"/>
    </source>
</evidence>
<dbReference type="GO" id="GO:0006310">
    <property type="term" value="P:DNA recombination"/>
    <property type="evidence" value="ECO:0007669"/>
    <property type="project" value="UniProtKB-KW"/>
</dbReference>
<comment type="function">
    <text evidence="1">Involved in DNA recombination.</text>
</comment>
<evidence type="ECO:0000256" key="6">
    <source>
        <dbReference type="SAM" id="MobiDB-lite"/>
    </source>
</evidence>
<keyword evidence="9" id="KW-1185">Reference proteome</keyword>
<feature type="region of interest" description="Disordered" evidence="6">
    <location>
        <begin position="455"/>
        <end position="491"/>
    </location>
</feature>
<keyword evidence="7" id="KW-1133">Transmembrane helix</keyword>
<keyword evidence="7" id="KW-0812">Transmembrane</keyword>
<evidence type="ECO:0000256" key="5">
    <source>
        <dbReference type="SAM" id="Coils"/>
    </source>
</evidence>
<dbReference type="RefSeq" id="WP_183958729.1">
    <property type="nucleotide sequence ID" value="NZ_JACHHP010000001.1"/>
</dbReference>
<dbReference type="Pfam" id="PF02646">
    <property type="entry name" value="RmuC"/>
    <property type="match status" value="1"/>
</dbReference>
<evidence type="ECO:0000313" key="9">
    <source>
        <dbReference type="Proteomes" id="UP000521199"/>
    </source>
</evidence>
<proteinExistence type="inferred from homology"/>
<dbReference type="Proteomes" id="UP000521199">
    <property type="component" value="Unassembled WGS sequence"/>
</dbReference>
<feature type="coiled-coil region" evidence="5">
    <location>
        <begin position="43"/>
        <end position="122"/>
    </location>
</feature>
<organism evidence="8 9">
    <name type="scientific">Chiayiivirga flava</name>
    <dbReference type="NCBI Taxonomy" id="659595"/>
    <lineage>
        <taxon>Bacteria</taxon>
        <taxon>Pseudomonadati</taxon>
        <taxon>Pseudomonadota</taxon>
        <taxon>Gammaproteobacteria</taxon>
        <taxon>Lysobacterales</taxon>
        <taxon>Lysobacteraceae</taxon>
        <taxon>Chiayiivirga</taxon>
    </lineage>
</organism>